<proteinExistence type="predicted"/>
<feature type="domain" description="Zinc-ribbon" evidence="1">
    <location>
        <begin position="3"/>
        <end position="97"/>
    </location>
</feature>
<comment type="caution">
    <text evidence="2">The sequence shown here is derived from an EMBL/GenBank/DDBJ whole genome shotgun (WGS) entry which is preliminary data.</text>
</comment>
<dbReference type="AlphaFoldDB" id="A0A3A9JJY7"/>
<dbReference type="RefSeq" id="WP_120638477.1">
    <property type="nucleotide sequence ID" value="NZ_RAQU01000060.1"/>
</dbReference>
<evidence type="ECO:0000313" key="6">
    <source>
        <dbReference type="Proteomes" id="UP000278036"/>
    </source>
</evidence>
<dbReference type="InterPro" id="IPR031321">
    <property type="entry name" value="UCP012641"/>
</dbReference>
<dbReference type="Proteomes" id="UP000278036">
    <property type="component" value="Unassembled WGS sequence"/>
</dbReference>
<protein>
    <recommendedName>
        <fullName evidence="1">Zinc-ribbon domain-containing protein</fullName>
    </recommendedName>
</protein>
<evidence type="ECO:0000259" key="1">
    <source>
        <dbReference type="Pfam" id="PF10005"/>
    </source>
</evidence>
<dbReference type="EMBL" id="RFLX01000020">
    <property type="protein sequence ID" value="RMI19392.1"/>
    <property type="molecule type" value="Genomic_DNA"/>
</dbReference>
<dbReference type="EMBL" id="RAQU01000060">
    <property type="protein sequence ID" value="RKK03994.1"/>
    <property type="molecule type" value="Genomic_DNA"/>
</dbReference>
<evidence type="ECO:0000313" key="2">
    <source>
        <dbReference type="EMBL" id="RKK03994.1"/>
    </source>
</evidence>
<dbReference type="Pfam" id="PF15887">
    <property type="entry name" value="Peptidase_Mx"/>
    <property type="match status" value="1"/>
</dbReference>
<dbReference type="OrthoDB" id="256753at2"/>
<accession>A0A3A9JJY7</accession>
<dbReference type="InterPro" id="IPR011201">
    <property type="entry name" value="Zinc-ribbon_6_bact"/>
</dbReference>
<sequence>MRLYKCQVCGQVLHFENTRCVKCESTLGYLPERNVLSALEDIVGKPGEFYARALPNQPLRFCDNARHEACNWLVPAESEERFCLACRHNRTIPDLSDPVNLERWQKIEMAKRRAFYSFIRLHLPLHTRAEDPEHGLAFDFLADAPDAQQKVMTGHDHGLITLALVEADDAERARRRTVMGEPYRTLLGHFRHESGHHFWDLLVRDAGRLEECRAIFGDDSQDYGAALQRHYNEGAPADWQEHFVSTYATAHPWEDFAETWAHYLHIVDTLEMARALGIGISPRVDREGELEAEVDFDPYRSTDIHAVMEAWVPLTVAVNSLNRSMGVADLYPFVLSPEVVTKLGFIQSLVHGKVRADAG</sequence>
<evidence type="ECO:0000313" key="3">
    <source>
        <dbReference type="EMBL" id="RMI19392.1"/>
    </source>
</evidence>
<name>A0A3A9JJY7_9PROT</name>
<dbReference type="Gene3D" id="3.40.390.70">
    <property type="match status" value="1"/>
</dbReference>
<dbReference type="InParanoid" id="A0A3A9JJY7"/>
<dbReference type="PIRSF" id="PIRSF012641">
    <property type="entry name" value="UCP012641"/>
    <property type="match status" value="1"/>
</dbReference>
<evidence type="ECO:0000313" key="5">
    <source>
        <dbReference type="Proteomes" id="UP000274097"/>
    </source>
</evidence>
<reference evidence="2 6" key="1">
    <citation type="submission" date="2018-09" db="EMBL/GenBank/DDBJ databases">
        <title>Roseomonas sp. nov., isolated from feces of Tibetan antelopes in the Qinghai-Tibet plateau, China.</title>
        <authorList>
            <person name="Tian Z."/>
        </authorList>
    </citation>
    <scope>NUCLEOTIDE SEQUENCE [LARGE SCALE GENOMIC DNA]</scope>
    <source>
        <strain evidence="3 5">Z23</strain>
        <strain evidence="2 6">Z24</strain>
    </source>
</reference>
<dbReference type="Pfam" id="PF10005">
    <property type="entry name" value="Zn_ribbon_DZR_6"/>
    <property type="match status" value="1"/>
</dbReference>
<dbReference type="Proteomes" id="UP000274097">
    <property type="component" value="Unassembled WGS sequence"/>
</dbReference>
<gene>
    <name evidence="2" type="ORF">D6Z83_11615</name>
    <name evidence="4" type="ORF">EBE87_15865</name>
    <name evidence="3" type="ORF">EBE87_20565</name>
</gene>
<evidence type="ECO:0000313" key="4">
    <source>
        <dbReference type="EMBL" id="RMI20297.1"/>
    </source>
</evidence>
<organism evidence="2 6">
    <name type="scientific">Teichococcus wenyumeiae</name>
    <dbReference type="NCBI Taxonomy" id="2478470"/>
    <lineage>
        <taxon>Bacteria</taxon>
        <taxon>Pseudomonadati</taxon>
        <taxon>Pseudomonadota</taxon>
        <taxon>Alphaproteobacteria</taxon>
        <taxon>Acetobacterales</taxon>
        <taxon>Roseomonadaceae</taxon>
        <taxon>Roseomonas</taxon>
    </lineage>
</organism>
<dbReference type="EMBL" id="RFLX01000012">
    <property type="protein sequence ID" value="RMI20297.1"/>
    <property type="molecule type" value="Genomic_DNA"/>
</dbReference>
<keyword evidence="5" id="KW-1185">Reference proteome</keyword>